<evidence type="ECO:0000313" key="3">
    <source>
        <dbReference type="Proteomes" id="UP000563524"/>
    </source>
</evidence>
<sequence>MTPPLSDLLRCTHAHWSPGIGDPTAGGWITVLAYIAAAALCALVARRREAGERVFWAVLLVLLLALGVNKELDLQSALTAAGKCLAQAQGWYGTRRVVQRAFILGVGALCLGVGAFVLFAMRRSLRAVWPAVAGLAFLLAFVATRAASFHHMDQLIGMRVLGLKLNWVMELSGIGLIAAGAARRLGRERAA</sequence>
<name>A0A840I166_9PROT</name>
<keyword evidence="1" id="KW-1133">Transmembrane helix</keyword>
<feature type="transmembrane region" description="Helical" evidence="1">
    <location>
        <begin position="101"/>
        <end position="120"/>
    </location>
</feature>
<feature type="transmembrane region" description="Helical" evidence="1">
    <location>
        <begin position="25"/>
        <end position="45"/>
    </location>
</feature>
<organism evidence="2 3">
    <name type="scientific">Parvularcula dongshanensis</name>
    <dbReference type="NCBI Taxonomy" id="1173995"/>
    <lineage>
        <taxon>Bacteria</taxon>
        <taxon>Pseudomonadati</taxon>
        <taxon>Pseudomonadota</taxon>
        <taxon>Alphaproteobacteria</taxon>
        <taxon>Parvularculales</taxon>
        <taxon>Parvularculaceae</taxon>
        <taxon>Parvularcula</taxon>
    </lineage>
</organism>
<proteinExistence type="predicted"/>
<keyword evidence="3" id="KW-1185">Reference proteome</keyword>
<reference evidence="2 3" key="1">
    <citation type="submission" date="2020-08" db="EMBL/GenBank/DDBJ databases">
        <title>Genomic Encyclopedia of Type Strains, Phase IV (KMG-IV): sequencing the most valuable type-strain genomes for metagenomic binning, comparative biology and taxonomic classification.</title>
        <authorList>
            <person name="Goeker M."/>
        </authorList>
    </citation>
    <scope>NUCLEOTIDE SEQUENCE [LARGE SCALE GENOMIC DNA]</scope>
    <source>
        <strain evidence="2 3">DSM 102850</strain>
    </source>
</reference>
<evidence type="ECO:0000256" key="1">
    <source>
        <dbReference type="SAM" id="Phobius"/>
    </source>
</evidence>
<dbReference type="Proteomes" id="UP000563524">
    <property type="component" value="Unassembled WGS sequence"/>
</dbReference>
<feature type="transmembrane region" description="Helical" evidence="1">
    <location>
        <begin position="54"/>
        <end position="69"/>
    </location>
</feature>
<feature type="transmembrane region" description="Helical" evidence="1">
    <location>
        <begin position="167"/>
        <end position="186"/>
    </location>
</feature>
<keyword evidence="1" id="KW-0472">Membrane</keyword>
<dbReference type="RefSeq" id="WP_183815400.1">
    <property type="nucleotide sequence ID" value="NZ_JACHOB010000001.1"/>
</dbReference>
<dbReference type="AlphaFoldDB" id="A0A840I166"/>
<feature type="transmembrane region" description="Helical" evidence="1">
    <location>
        <begin position="127"/>
        <end position="147"/>
    </location>
</feature>
<accession>A0A840I166</accession>
<protein>
    <submittedName>
        <fullName evidence="2">Uncharacterized protein</fullName>
    </submittedName>
</protein>
<comment type="caution">
    <text evidence="2">The sequence shown here is derived from an EMBL/GenBank/DDBJ whole genome shotgun (WGS) entry which is preliminary data.</text>
</comment>
<keyword evidence="1" id="KW-0812">Transmembrane</keyword>
<gene>
    <name evidence="2" type="ORF">GGQ59_000438</name>
</gene>
<dbReference type="EMBL" id="JACHOB010000001">
    <property type="protein sequence ID" value="MBB4657938.1"/>
    <property type="molecule type" value="Genomic_DNA"/>
</dbReference>
<evidence type="ECO:0000313" key="2">
    <source>
        <dbReference type="EMBL" id="MBB4657938.1"/>
    </source>
</evidence>